<reference evidence="1 2" key="1">
    <citation type="submission" date="2018-07" db="EMBL/GenBank/DDBJ databases">
        <title>Complete nucleotide sequence of Bacillus phage BSP38.</title>
        <authorList>
            <person name="Ghosh K."/>
            <person name="Kim K.-P."/>
        </authorList>
    </citation>
    <scope>NUCLEOTIDE SEQUENCE [LARGE SCALE GENOMIC DNA]</scope>
</reference>
<sequence>MEAKRAVGHLNWLEVISYYRSIDGCNVSVFSVKDGEKRLIVDVIDDDTVLLLDQNGHEAEDTYDNVLSSRKVFKYSDNPIESQK</sequence>
<gene>
    <name evidence="1" type="ORF">BSP38_068</name>
</gene>
<evidence type="ECO:0000313" key="1">
    <source>
        <dbReference type="EMBL" id="AXH71110.1"/>
    </source>
</evidence>
<name>A0A345MJS8_BPBSP</name>
<protein>
    <submittedName>
        <fullName evidence="1">Uncharacterized protein</fullName>
    </submittedName>
</protein>
<organismHost>
    <name type="scientific">Bacillus subtilis</name>
    <dbReference type="NCBI Taxonomy" id="1423"/>
</organismHost>
<evidence type="ECO:0000313" key="2">
    <source>
        <dbReference type="Proteomes" id="UP000260425"/>
    </source>
</evidence>
<accession>A0A345MJS8</accession>
<organism evidence="1 2">
    <name type="scientific">Bacillus phage BSP38</name>
    <dbReference type="NCBI Taxonomy" id="2283013"/>
    <lineage>
        <taxon>Viruses</taxon>
        <taxon>Duplodnaviria</taxon>
        <taxon>Heunggongvirae</taxon>
        <taxon>Uroviricota</taxon>
        <taxon>Caudoviricetes</taxon>
        <taxon>Herelleviridae</taxon>
        <taxon>Bastillevirinae</taxon>
        <taxon>Jeonjuvirus</taxon>
        <taxon>Jeonjuvirus BSP38</taxon>
    </lineage>
</organism>
<dbReference type="EMBL" id="MH606185">
    <property type="protein sequence ID" value="AXH71110.1"/>
    <property type="molecule type" value="Genomic_DNA"/>
</dbReference>
<dbReference type="Proteomes" id="UP000260425">
    <property type="component" value="Segment"/>
</dbReference>
<keyword evidence="2" id="KW-1185">Reference proteome</keyword>
<proteinExistence type="predicted"/>